<dbReference type="RefSeq" id="WP_208841830.1">
    <property type="nucleotide sequence ID" value="NZ_CP072133.1"/>
</dbReference>
<feature type="domain" description="Phospholipase/carboxylesterase/thioesterase" evidence="3">
    <location>
        <begin position="8"/>
        <end position="212"/>
    </location>
</feature>
<comment type="similarity">
    <text evidence="1">Belongs to the AB hydrolase superfamily. AB hydrolase 2 family.</text>
</comment>
<evidence type="ECO:0000259" key="3">
    <source>
        <dbReference type="Pfam" id="PF02230"/>
    </source>
</evidence>
<dbReference type="InterPro" id="IPR003140">
    <property type="entry name" value="PLipase/COase/thioEstase"/>
</dbReference>
<name>A0A975DES1_9GAMM</name>
<sequence>MLPFVEASAKGEHRATVIWLHGLGDSGHGFLPVANALQLPDSLGVRFIFPHAPERPMTINGGMRMASWYDIKSLDLDKRADEQGVRESAEQVQALIEQEIASGIAPDRIILAGFSQGGVVTLHLAPRLPYALAGVMALSTYMCVPAKLHEEKQQASLNIFMAHGQKDNVVPLFAGELARDTLTTNGYAPSWTTYAMAHEVCYDELADIRNWLIATLG</sequence>
<dbReference type="GO" id="GO:0016787">
    <property type="term" value="F:hydrolase activity"/>
    <property type="evidence" value="ECO:0007669"/>
    <property type="project" value="UniProtKB-KW"/>
</dbReference>
<accession>A0A975DES1</accession>
<dbReference type="EMBL" id="CP072133">
    <property type="protein sequence ID" value="QTH70234.1"/>
    <property type="molecule type" value="Genomic_DNA"/>
</dbReference>
<keyword evidence="2 4" id="KW-0378">Hydrolase</keyword>
<dbReference type="Gene3D" id="3.40.50.1820">
    <property type="entry name" value="alpha/beta hydrolase"/>
    <property type="match status" value="1"/>
</dbReference>
<evidence type="ECO:0000256" key="1">
    <source>
        <dbReference type="ARBA" id="ARBA00006499"/>
    </source>
</evidence>
<dbReference type="AlphaFoldDB" id="A0A975DES1"/>
<proteinExistence type="inferred from homology"/>
<dbReference type="KEGG" id="pxi:J5O05_09300"/>
<reference evidence="4" key="1">
    <citation type="submission" date="2021-03" db="EMBL/GenBank/DDBJ databases">
        <title>Complete Genome of Pseudoalteromonas xiamenensis STKMTI.2, a new potential marine bacterium producing anti-Vibrio compounds.</title>
        <authorList>
            <person name="Handayani D.P."/>
            <person name="Isnansetyo A."/>
            <person name="Istiqomah I."/>
            <person name="Jumina J."/>
        </authorList>
    </citation>
    <scope>NUCLEOTIDE SEQUENCE</scope>
    <source>
        <strain evidence="4">STKMTI.2</strain>
    </source>
</reference>
<gene>
    <name evidence="4" type="ORF">J5O05_09300</name>
</gene>
<dbReference type="InterPro" id="IPR029058">
    <property type="entry name" value="AB_hydrolase_fold"/>
</dbReference>
<keyword evidence="5" id="KW-1185">Reference proteome</keyword>
<dbReference type="InterPro" id="IPR050565">
    <property type="entry name" value="LYPA1-2/EST-like"/>
</dbReference>
<dbReference type="Pfam" id="PF02230">
    <property type="entry name" value="Abhydrolase_2"/>
    <property type="match status" value="1"/>
</dbReference>
<dbReference type="PANTHER" id="PTHR10655:SF17">
    <property type="entry name" value="LYSOPHOSPHOLIPASE-LIKE PROTEIN 1"/>
    <property type="match status" value="1"/>
</dbReference>
<evidence type="ECO:0000256" key="2">
    <source>
        <dbReference type="ARBA" id="ARBA00022801"/>
    </source>
</evidence>
<dbReference type="SUPFAM" id="SSF53474">
    <property type="entry name" value="alpha/beta-Hydrolases"/>
    <property type="match status" value="1"/>
</dbReference>
<evidence type="ECO:0000313" key="5">
    <source>
        <dbReference type="Proteomes" id="UP000664904"/>
    </source>
</evidence>
<evidence type="ECO:0000313" key="4">
    <source>
        <dbReference type="EMBL" id="QTH70234.1"/>
    </source>
</evidence>
<dbReference type="PANTHER" id="PTHR10655">
    <property type="entry name" value="LYSOPHOSPHOLIPASE-RELATED"/>
    <property type="match status" value="1"/>
</dbReference>
<protein>
    <submittedName>
        <fullName evidence="4">Alpha/beta fold hydrolase</fullName>
    </submittedName>
</protein>
<organism evidence="4 5">
    <name type="scientific">Pseudoalteromonas xiamenensis</name>
    <dbReference type="NCBI Taxonomy" id="882626"/>
    <lineage>
        <taxon>Bacteria</taxon>
        <taxon>Pseudomonadati</taxon>
        <taxon>Pseudomonadota</taxon>
        <taxon>Gammaproteobacteria</taxon>
        <taxon>Alteromonadales</taxon>
        <taxon>Pseudoalteromonadaceae</taxon>
        <taxon>Pseudoalteromonas</taxon>
    </lineage>
</organism>
<dbReference type="Proteomes" id="UP000664904">
    <property type="component" value="Chromosome"/>
</dbReference>